<keyword evidence="2" id="KW-1185">Reference proteome</keyword>
<dbReference type="Proteomes" id="UP000593575">
    <property type="component" value="Unassembled WGS sequence"/>
</dbReference>
<reference evidence="1 2" key="1">
    <citation type="journal article" date="2019" name="Genome Biol. Evol.">
        <title>Insights into the evolution of the New World diploid cottons (Gossypium, subgenus Houzingenia) based on genome sequencing.</title>
        <authorList>
            <person name="Grover C.E."/>
            <person name="Arick M.A. 2nd"/>
            <person name="Thrash A."/>
            <person name="Conover J.L."/>
            <person name="Sanders W.S."/>
            <person name="Peterson D.G."/>
            <person name="Frelichowski J.E."/>
            <person name="Scheffler J.A."/>
            <person name="Scheffler B.E."/>
            <person name="Wendel J.F."/>
        </authorList>
    </citation>
    <scope>NUCLEOTIDE SEQUENCE [LARGE SCALE GENOMIC DNA]</scope>
    <source>
        <strain evidence="1">6</strain>
        <tissue evidence="1">Leaf</tissue>
    </source>
</reference>
<proteinExistence type="predicted"/>
<gene>
    <name evidence="1" type="ORF">Goarm_005382</name>
</gene>
<organism evidence="1 2">
    <name type="scientific">Gossypium armourianum</name>
    <dbReference type="NCBI Taxonomy" id="34283"/>
    <lineage>
        <taxon>Eukaryota</taxon>
        <taxon>Viridiplantae</taxon>
        <taxon>Streptophyta</taxon>
        <taxon>Embryophyta</taxon>
        <taxon>Tracheophyta</taxon>
        <taxon>Spermatophyta</taxon>
        <taxon>Magnoliopsida</taxon>
        <taxon>eudicotyledons</taxon>
        <taxon>Gunneridae</taxon>
        <taxon>Pentapetalae</taxon>
        <taxon>rosids</taxon>
        <taxon>malvids</taxon>
        <taxon>Malvales</taxon>
        <taxon>Malvaceae</taxon>
        <taxon>Malvoideae</taxon>
        <taxon>Gossypium</taxon>
    </lineage>
</organism>
<accession>A0A7J9JZR6</accession>
<dbReference type="EMBL" id="JABFAE010000010">
    <property type="protein sequence ID" value="MBA0839677.1"/>
    <property type="molecule type" value="Genomic_DNA"/>
</dbReference>
<evidence type="ECO:0000313" key="2">
    <source>
        <dbReference type="Proteomes" id="UP000593575"/>
    </source>
</evidence>
<evidence type="ECO:0000313" key="1">
    <source>
        <dbReference type="EMBL" id="MBA0839677.1"/>
    </source>
</evidence>
<name>A0A7J9JZR6_9ROSI</name>
<protein>
    <submittedName>
        <fullName evidence="1">Uncharacterized protein</fullName>
    </submittedName>
</protein>
<comment type="caution">
    <text evidence="1">The sequence shown here is derived from an EMBL/GenBank/DDBJ whole genome shotgun (WGS) entry which is preliminary data.</text>
</comment>
<dbReference type="AlphaFoldDB" id="A0A7J9JZR6"/>
<sequence>MKAVWASSFKWGSLYSKENFEGIKQAAGAREWIGLREFGEVSSNVETSMSAEIQCATTSHFNPTFEGPVKIGVSMSEGRGASEKNGIGRSGRKLNKSLRGRRSIFKMTESSLFPLSDSMNSMIELNTFQLKLESSKGDPNETEK</sequence>